<accession>A0A3S0JJ15</accession>
<dbReference type="InterPro" id="IPR021239">
    <property type="entry name" value="DUF2625"/>
</dbReference>
<dbReference type="Pfam" id="PF10946">
    <property type="entry name" value="DUF2625"/>
    <property type="match status" value="1"/>
</dbReference>
<dbReference type="OrthoDB" id="1550811at2"/>
<dbReference type="NCBIfam" id="NF008498">
    <property type="entry name" value="PRK11408.1-5"/>
    <property type="match status" value="1"/>
</dbReference>
<evidence type="ECO:0000313" key="1">
    <source>
        <dbReference type="EMBL" id="RTQ51667.1"/>
    </source>
</evidence>
<comment type="caution">
    <text evidence="1">The sequence shown here is derived from an EMBL/GenBank/DDBJ whole genome shotgun (WGS) entry which is preliminary data.</text>
</comment>
<dbReference type="Proteomes" id="UP000282184">
    <property type="component" value="Unassembled WGS sequence"/>
</dbReference>
<reference evidence="1 2" key="1">
    <citation type="submission" date="2018-12" db="EMBL/GenBank/DDBJ databases">
        <title>Hymenobacter gummosus sp. nov., isolated from a spring.</title>
        <authorList>
            <person name="Nie L."/>
        </authorList>
    </citation>
    <scope>NUCLEOTIDE SEQUENCE [LARGE SCALE GENOMIC DNA]</scope>
    <source>
        <strain evidence="1 2">KCTC 52166</strain>
    </source>
</reference>
<evidence type="ECO:0000313" key="2">
    <source>
        <dbReference type="Proteomes" id="UP000282184"/>
    </source>
</evidence>
<organism evidence="1 2">
    <name type="scientific">Hymenobacter gummosus</name>
    <dbReference type="NCBI Taxonomy" id="1776032"/>
    <lineage>
        <taxon>Bacteria</taxon>
        <taxon>Pseudomonadati</taxon>
        <taxon>Bacteroidota</taxon>
        <taxon>Cytophagia</taxon>
        <taxon>Cytophagales</taxon>
        <taxon>Hymenobacteraceae</taxon>
        <taxon>Hymenobacter</taxon>
    </lineage>
</organism>
<protein>
    <submittedName>
        <fullName evidence="1">DUF2625 domain-containing protein</fullName>
    </submittedName>
</protein>
<keyword evidence="2" id="KW-1185">Reference proteome</keyword>
<proteinExistence type="predicted"/>
<dbReference type="RefSeq" id="WP_126692559.1">
    <property type="nucleotide sequence ID" value="NZ_RXOF01000003.1"/>
</dbReference>
<dbReference type="AlphaFoldDB" id="A0A3S0JJ15"/>
<sequence length="223" mass="24579">MRTLSELVDTADPGWPLVQGWLAEARNPVDVLPIVSRAQAEQALLAVQVTTRSPMGALVYETGGLLIDSGWLRVLGSGHPRLSRSLPGWNEGRTSPQPDGFLLVADDVLGGFFALNGGALGPDLGHIYYFAPDRLAWEPLELGYSDFLNFCLNGDLDQFYEGQRWPGWAAETRRLDGSQGWGFVPFLWLQPDGSAPRRRQAVPLAELWTLEQDMARQLGPPPK</sequence>
<dbReference type="EMBL" id="RXOF01000003">
    <property type="protein sequence ID" value="RTQ51667.1"/>
    <property type="molecule type" value="Genomic_DNA"/>
</dbReference>
<name>A0A3S0JJ15_9BACT</name>
<gene>
    <name evidence="1" type="ORF">EJV47_07680</name>
</gene>